<reference evidence="3" key="2">
    <citation type="submission" date="2013-07" db="EMBL/GenBank/DDBJ databases">
        <authorList>
            <consortium name="The Broad Institute Genome Sequencing Platform"/>
            <person name="Cuomo C."/>
            <person name="Litvintseva A."/>
            <person name="Chen Y."/>
            <person name="Heitman J."/>
            <person name="Sun S."/>
            <person name="Springer D."/>
            <person name="Dromer F."/>
            <person name="Young S.K."/>
            <person name="Zeng Q."/>
            <person name="Gargeya S."/>
            <person name="Fitzgerald M."/>
            <person name="Abouelleil A."/>
            <person name="Alvarado L."/>
            <person name="Berlin A.M."/>
            <person name="Chapman S.B."/>
            <person name="Dewar J."/>
            <person name="Goldberg J."/>
            <person name="Griggs A."/>
            <person name="Gujja S."/>
            <person name="Hansen M."/>
            <person name="Howarth C."/>
            <person name="Imamovic A."/>
            <person name="Larimer J."/>
            <person name="McCowan C."/>
            <person name="Murphy C."/>
            <person name="Pearson M."/>
            <person name="Priest M."/>
            <person name="Roberts A."/>
            <person name="Saif S."/>
            <person name="Shea T."/>
            <person name="Sykes S."/>
            <person name="Wortman J."/>
            <person name="Nusbaum C."/>
            <person name="Birren B."/>
        </authorList>
    </citation>
    <scope>NUCLEOTIDE SEQUENCE</scope>
    <source>
        <strain evidence="3">CBS 10117</strain>
    </source>
</reference>
<reference evidence="3" key="3">
    <citation type="submission" date="2024-02" db="EMBL/GenBank/DDBJ databases">
        <title>Comparative genomics of Cryptococcus and Kwoniella reveals pathogenesis evolution and contrasting modes of karyotype evolution via chromosome fusion or intercentromeric recombination.</title>
        <authorList>
            <person name="Coelho M.A."/>
            <person name="David-Palma M."/>
            <person name="Shea T."/>
            <person name="Bowers K."/>
            <person name="McGinley-Smith S."/>
            <person name="Mohammad A.W."/>
            <person name="Gnirke A."/>
            <person name="Yurkov A.M."/>
            <person name="Nowrousian M."/>
            <person name="Sun S."/>
            <person name="Cuomo C.A."/>
            <person name="Heitman J."/>
        </authorList>
    </citation>
    <scope>NUCLEOTIDE SEQUENCE</scope>
    <source>
        <strain evidence="3">CBS 10117</strain>
    </source>
</reference>
<dbReference type="PANTHER" id="PTHR33324:SF2">
    <property type="entry name" value="MYB_SANT-LIKE DNA-BINDING DOMAIN-CONTAINING PROTEIN"/>
    <property type="match status" value="1"/>
</dbReference>
<dbReference type="EMBL" id="CP144531">
    <property type="protein sequence ID" value="WWC59790.1"/>
    <property type="molecule type" value="Genomic_DNA"/>
</dbReference>
<dbReference type="GeneID" id="28965206"/>
<proteinExistence type="predicted"/>
<feature type="compositionally biased region" description="Polar residues" evidence="1">
    <location>
        <begin position="9"/>
        <end position="26"/>
    </location>
</feature>
<feature type="region of interest" description="Disordered" evidence="1">
    <location>
        <begin position="329"/>
        <end position="348"/>
    </location>
</feature>
<evidence type="ECO:0000313" key="2">
    <source>
        <dbReference type="EMBL" id="OBR87305.1"/>
    </source>
</evidence>
<feature type="compositionally biased region" description="Basic and acidic residues" evidence="1">
    <location>
        <begin position="70"/>
        <end position="80"/>
    </location>
</feature>
<evidence type="ECO:0000313" key="3">
    <source>
        <dbReference type="EMBL" id="WWC59790.1"/>
    </source>
</evidence>
<feature type="region of interest" description="Disordered" evidence="1">
    <location>
        <begin position="231"/>
        <end position="289"/>
    </location>
</feature>
<dbReference type="RefSeq" id="XP_018265147.1">
    <property type="nucleotide sequence ID" value="XM_018404866.1"/>
</dbReference>
<feature type="compositionally biased region" description="Basic and acidic residues" evidence="1">
    <location>
        <begin position="200"/>
        <end position="211"/>
    </location>
</feature>
<dbReference type="AlphaFoldDB" id="A0A1A6AB76"/>
<dbReference type="VEuPathDB" id="FungiDB:I303_01507"/>
<dbReference type="EMBL" id="KI894028">
    <property type="protein sequence ID" value="OBR87305.1"/>
    <property type="molecule type" value="Genomic_DNA"/>
</dbReference>
<feature type="compositionally biased region" description="Basic residues" evidence="1">
    <location>
        <begin position="27"/>
        <end position="42"/>
    </location>
</feature>
<evidence type="ECO:0000256" key="1">
    <source>
        <dbReference type="SAM" id="MobiDB-lite"/>
    </source>
</evidence>
<dbReference type="PANTHER" id="PTHR33324">
    <property type="entry name" value="EXPRESSED PROTEIN"/>
    <property type="match status" value="1"/>
</dbReference>
<feature type="region of interest" description="Disordered" evidence="1">
    <location>
        <begin position="200"/>
        <end position="219"/>
    </location>
</feature>
<reference evidence="2" key="1">
    <citation type="submission" date="2013-07" db="EMBL/GenBank/DDBJ databases">
        <title>The Genome Sequence of Cryptococcus dejecticola CBS10117.</title>
        <authorList>
            <consortium name="The Broad Institute Genome Sequencing Platform"/>
            <person name="Cuomo C."/>
            <person name="Litvintseva A."/>
            <person name="Chen Y."/>
            <person name="Heitman J."/>
            <person name="Sun S."/>
            <person name="Springer D."/>
            <person name="Dromer F."/>
            <person name="Young S.K."/>
            <person name="Zeng Q."/>
            <person name="Gargeya S."/>
            <person name="Fitzgerald M."/>
            <person name="Abouelleil A."/>
            <person name="Alvarado L."/>
            <person name="Berlin A.M."/>
            <person name="Chapman S.B."/>
            <person name="Dewar J."/>
            <person name="Goldberg J."/>
            <person name="Griggs A."/>
            <person name="Gujja S."/>
            <person name="Hansen M."/>
            <person name="Howarth C."/>
            <person name="Imamovic A."/>
            <person name="Larimer J."/>
            <person name="McCowan C."/>
            <person name="Murphy C."/>
            <person name="Pearson M."/>
            <person name="Priest M."/>
            <person name="Roberts A."/>
            <person name="Saif S."/>
            <person name="Shea T."/>
            <person name="Sykes S."/>
            <person name="Wortman J."/>
            <person name="Nusbaum C."/>
            <person name="Birren B."/>
        </authorList>
    </citation>
    <scope>NUCLEOTIDE SEQUENCE [LARGE SCALE GENOMIC DNA]</scope>
    <source>
        <strain evidence="2">CBS 10117</strain>
    </source>
</reference>
<name>A0A1A6AB76_9TREE</name>
<evidence type="ECO:0000313" key="4">
    <source>
        <dbReference type="Proteomes" id="UP000078595"/>
    </source>
</evidence>
<accession>A0A1A6AB76</accession>
<dbReference type="STRING" id="1296121.A0A1A6AB76"/>
<sequence length="397" mass="44617">MPPRKKPSDTQPSQPVITPSATSARNASKRTKSQPAPKKRARGSAIAQNVSPVIGKDGTPLPEQGWWEQTGKEWDNDAKPGGKSSYEYLLEWFEIPENLDFWGGKGGGNARKGSLSCRRWLYEQKAPTRRLAKAIERNFNIIRNEWRDADHFKNSTGSGKGMTLIEQASDGTREKVIEEVDAEAERLCKDFDRWTEILKGRTAGDPKHQANNDDENDHSTELLGRILNPTPLNLALDRPSPVSPVPNAQRSPTQVSEQHDSVEFAQDLPDPLDTGENDTPLPPFQSLNPNKIVSQSLRDRATVQEAETEFRAQEGVFLQQQVEYARSQAEAQQESNTIRRRAAESTHNYQERKLVVAEREIELERKADILKSAIRMAEGGADWLESLQEAKRAYDTL</sequence>
<dbReference type="OrthoDB" id="96345at2759"/>
<feature type="region of interest" description="Disordered" evidence="1">
    <location>
        <begin position="1"/>
        <end position="80"/>
    </location>
</feature>
<keyword evidence="4" id="KW-1185">Reference proteome</keyword>
<dbReference type="Proteomes" id="UP000078595">
    <property type="component" value="Chromosome 2"/>
</dbReference>
<organism evidence="2">
    <name type="scientific">Kwoniella dejecticola CBS 10117</name>
    <dbReference type="NCBI Taxonomy" id="1296121"/>
    <lineage>
        <taxon>Eukaryota</taxon>
        <taxon>Fungi</taxon>
        <taxon>Dikarya</taxon>
        <taxon>Basidiomycota</taxon>
        <taxon>Agaricomycotina</taxon>
        <taxon>Tremellomycetes</taxon>
        <taxon>Tremellales</taxon>
        <taxon>Cryptococcaceae</taxon>
        <taxon>Kwoniella</taxon>
    </lineage>
</organism>
<feature type="compositionally biased region" description="Polar residues" evidence="1">
    <location>
        <begin position="246"/>
        <end position="256"/>
    </location>
</feature>
<gene>
    <name evidence="2" type="ORF">I303_01507</name>
    <name evidence="3" type="ORF">I303_102352</name>
</gene>
<protein>
    <submittedName>
        <fullName evidence="2">Uncharacterized protein</fullName>
    </submittedName>
</protein>
<dbReference type="KEGG" id="kdj:28965206"/>